<proteinExistence type="predicted"/>
<protein>
    <submittedName>
        <fullName evidence="1">Uncharacterized protein</fullName>
    </submittedName>
</protein>
<dbReference type="AlphaFoldDB" id="A0A2A9NWJ1"/>
<sequence length="62" mass="6909">MTPWVILLDLQLSNPCHLHFFVAAIFAPVPERQLCHALIHKSVFLASANRFKQGSVTLQGVP</sequence>
<dbReference type="EMBL" id="KZ301972">
    <property type="protein sequence ID" value="PFH53794.1"/>
    <property type="molecule type" value="Genomic_DNA"/>
</dbReference>
<gene>
    <name evidence="1" type="ORF">AMATHDRAFT_54304</name>
</gene>
<evidence type="ECO:0000313" key="1">
    <source>
        <dbReference type="EMBL" id="PFH53794.1"/>
    </source>
</evidence>
<accession>A0A2A9NWJ1</accession>
<reference evidence="1 2" key="1">
    <citation type="submission" date="2014-02" db="EMBL/GenBank/DDBJ databases">
        <title>Transposable element dynamics among asymbiotic and ectomycorrhizal Amanita fungi.</title>
        <authorList>
            <consortium name="DOE Joint Genome Institute"/>
            <person name="Hess J."/>
            <person name="Skrede I."/>
            <person name="Wolfe B."/>
            <person name="LaButti K."/>
            <person name="Ohm R.A."/>
            <person name="Grigoriev I.V."/>
            <person name="Pringle A."/>
        </authorList>
    </citation>
    <scope>NUCLEOTIDE SEQUENCE [LARGE SCALE GENOMIC DNA]</scope>
    <source>
        <strain evidence="1 2">SKay4041</strain>
    </source>
</reference>
<organism evidence="1 2">
    <name type="scientific">Amanita thiersii Skay4041</name>
    <dbReference type="NCBI Taxonomy" id="703135"/>
    <lineage>
        <taxon>Eukaryota</taxon>
        <taxon>Fungi</taxon>
        <taxon>Dikarya</taxon>
        <taxon>Basidiomycota</taxon>
        <taxon>Agaricomycotina</taxon>
        <taxon>Agaricomycetes</taxon>
        <taxon>Agaricomycetidae</taxon>
        <taxon>Agaricales</taxon>
        <taxon>Pluteineae</taxon>
        <taxon>Amanitaceae</taxon>
        <taxon>Amanita</taxon>
    </lineage>
</organism>
<evidence type="ECO:0000313" key="2">
    <source>
        <dbReference type="Proteomes" id="UP000242287"/>
    </source>
</evidence>
<name>A0A2A9NWJ1_9AGAR</name>
<dbReference type="Proteomes" id="UP000242287">
    <property type="component" value="Unassembled WGS sequence"/>
</dbReference>
<keyword evidence="2" id="KW-1185">Reference proteome</keyword>